<keyword evidence="4" id="KW-1185">Reference proteome</keyword>
<dbReference type="Gene3D" id="2.30.30.140">
    <property type="match status" value="1"/>
</dbReference>
<dbReference type="PANTHER" id="PTHR36384:SF1">
    <property type="entry name" value="SAWADEE PROTEIN"/>
    <property type="match status" value="1"/>
</dbReference>
<dbReference type="STRING" id="981085.W9QFE3"/>
<dbReference type="GO" id="GO:0003682">
    <property type="term" value="F:chromatin binding"/>
    <property type="evidence" value="ECO:0007669"/>
    <property type="project" value="InterPro"/>
</dbReference>
<accession>W9QFE3</accession>
<gene>
    <name evidence="3" type="ORF">L484_004865</name>
</gene>
<dbReference type="InterPro" id="IPR032001">
    <property type="entry name" value="SAWADEE_dom"/>
</dbReference>
<evidence type="ECO:0000259" key="2">
    <source>
        <dbReference type="Pfam" id="PF16719"/>
    </source>
</evidence>
<name>W9QFE3_9ROSA</name>
<protein>
    <recommendedName>
        <fullName evidence="2">SAWADEE domain-containing protein</fullName>
    </recommendedName>
</protein>
<dbReference type="Proteomes" id="UP000030645">
    <property type="component" value="Unassembled WGS sequence"/>
</dbReference>
<evidence type="ECO:0000256" key="1">
    <source>
        <dbReference type="SAM" id="MobiDB-lite"/>
    </source>
</evidence>
<evidence type="ECO:0000313" key="4">
    <source>
        <dbReference type="Proteomes" id="UP000030645"/>
    </source>
</evidence>
<dbReference type="AlphaFoldDB" id="W9QFE3"/>
<dbReference type="PANTHER" id="PTHR36384">
    <property type="entry name" value="SAWADEE PROTEIN"/>
    <property type="match status" value="1"/>
</dbReference>
<feature type="domain" description="SAWADEE" evidence="2">
    <location>
        <begin position="23"/>
        <end position="167"/>
    </location>
</feature>
<dbReference type="Pfam" id="PF16719">
    <property type="entry name" value="SAWADEE"/>
    <property type="match status" value="1"/>
</dbReference>
<proteinExistence type="predicted"/>
<sequence length="426" mass="48266">MIIEALPAPNPISEPESGNGDEATLEFRSYGDDAWYSVRVWAEGDSGDGEHLRVRYCGFPDAHDNVFRRDDFGELKKLDDFAARFRPISLQLQDSECSRAPTGLLVCASHYFRDDDVRFYDALVEAVDRAEHSFVKGEEECSCTFTLSWLHGPNVGNYTAENIGQICRVQFNEEIDPTVASFIRAAREKIHMASYISNLSPKFEVGKGFTPNVHGEIPKMKIGHKLSFSHHLKQARIIGYPCERIGQDTDFGGVDDYYLIVVENLEKDLTPLAMMEFISKEAKVLSQAFILPSLSSDYVTRGNILLDSRRNFERLCDFLENPDQVVVSSNGRPWVITEKMSVRDALLVSIETFALISQKILGKTKNIGSGSGLKVVRRGTVEYTIAKKLSNLYKEFSNHQKKLQKRLIVDEGKIWQEYNAERRVRS</sequence>
<organism evidence="3 4">
    <name type="scientific">Morus notabilis</name>
    <dbReference type="NCBI Taxonomy" id="981085"/>
    <lineage>
        <taxon>Eukaryota</taxon>
        <taxon>Viridiplantae</taxon>
        <taxon>Streptophyta</taxon>
        <taxon>Embryophyta</taxon>
        <taxon>Tracheophyta</taxon>
        <taxon>Spermatophyta</taxon>
        <taxon>Magnoliopsida</taxon>
        <taxon>eudicotyledons</taxon>
        <taxon>Gunneridae</taxon>
        <taxon>Pentapetalae</taxon>
        <taxon>rosids</taxon>
        <taxon>fabids</taxon>
        <taxon>Rosales</taxon>
        <taxon>Moraceae</taxon>
        <taxon>Moreae</taxon>
        <taxon>Morus</taxon>
    </lineage>
</organism>
<dbReference type="EMBL" id="KE343542">
    <property type="protein sequence ID" value="EXB34475.1"/>
    <property type="molecule type" value="Genomic_DNA"/>
</dbReference>
<reference evidence="4" key="1">
    <citation type="submission" date="2013-01" db="EMBL/GenBank/DDBJ databases">
        <title>Draft Genome Sequence of a Mulberry Tree, Morus notabilis C.K. Schneid.</title>
        <authorList>
            <person name="He N."/>
            <person name="Zhao S."/>
        </authorList>
    </citation>
    <scope>NUCLEOTIDE SEQUENCE</scope>
</reference>
<dbReference type="eggNOG" id="ENOG502RYMA">
    <property type="taxonomic scope" value="Eukaryota"/>
</dbReference>
<evidence type="ECO:0000313" key="3">
    <source>
        <dbReference type="EMBL" id="EXB34475.1"/>
    </source>
</evidence>
<feature type="region of interest" description="Disordered" evidence="1">
    <location>
        <begin position="1"/>
        <end position="23"/>
    </location>
</feature>